<feature type="coiled-coil region" evidence="5">
    <location>
        <begin position="1131"/>
        <end position="1193"/>
    </location>
</feature>
<evidence type="ECO:0000259" key="7">
    <source>
        <dbReference type="PROSITE" id="PS50158"/>
    </source>
</evidence>
<dbReference type="Gene3D" id="4.10.60.10">
    <property type="entry name" value="Zinc finger, CCHC-type"/>
    <property type="match status" value="2"/>
</dbReference>
<dbReference type="Proteomes" id="UP000657918">
    <property type="component" value="Unassembled WGS sequence"/>
</dbReference>
<dbReference type="InterPro" id="IPR001878">
    <property type="entry name" value="Znf_CCHC"/>
</dbReference>
<feature type="domain" description="GRF-type" evidence="8">
    <location>
        <begin position="736"/>
        <end position="778"/>
    </location>
</feature>
<feature type="coiled-coil region" evidence="5">
    <location>
        <begin position="509"/>
        <end position="536"/>
    </location>
</feature>
<comment type="caution">
    <text evidence="9">The sequence shown here is derived from an EMBL/GenBank/DDBJ whole genome shotgun (WGS) entry which is preliminary data.</text>
</comment>
<sequence>MEMWRGENIPLHFTSESVRIVSILGSHHLPSSSKKTRESSEVMACESHECNGSDQFPSTPSQPSLCPQKNPKENDQCFACKRLGHWSRDCPDKTPPKALALSPGSSSSPPVQAPYLPVVRCPCGTCKVVTSYTDRNPGRKFYACPVDQRTRGGCGFFKWVDDIVARFEPPMCPCGAGTCSLNSVSSGQDRDRWYFACRITKGHGACNFFQWADSEGNNMQNVQGDESKGYPAPRSLFPGHQDLIVKNEPCKQDNQSCDIEFESTMAGSVENCANTSMVSPIRNDEVLVRDLVKQDSESWDHAVGTALQVPPLISKPEIPCQEPELSLQISADRHIKVEGTSPFDPVTEDVGDIEGLTLAADSSSNDAKSDKQQGPFLQSPGEDAEHPNCIFQVPSGTKTLVESSDTLKLAFKSRGECLLDILQAMDQTQHETMLKAAEVTFDNLRHLPIDYASFSKAVREYIDCKSKLAGIEESMGEDFSSDELLGHYNDKKAQFDNISQRYVEAVLACEASENHLQSLRAEVSRVKNSLLVLEKQLSSCEAETLRCKSCVAEISNLKLESERSLDAACEKMDKAYERDSMVEEVNAALENARSQLLIEFSFYKVLRKKLIIVALVMAFALFPSESVGQQKISILGTLYLPSSSKKTRESSEVMAYESHECNGSDQFPSTPSQPSLSTSPSPQKNPEENDQCFRCKRPGHWSKDCPDKTPSNSMALSPGSSSSPPVQAPYLPVVRCPCGTCKVLTSKTSRNPGRKFYVCPADRRTPGRCRFFEWCDNIVSRFKPPMCTCGAGTCSLNIESSGPERGRWYFACRIPKSHGACDFFQWADSEGKNMQNVQGDESKGYPAPRSLFPGHQDLIVRNELCKQDNQSCDVEFESTMLGSVENCANTSMASPIRKDEVLVRDLVMQDSESWDHAVGTALQVPPLISKPEIPCQEPELSLQISADRHTKSEGTSPIDPVTEDVDDIEGLTLAADSSSNDAKSDKQQGPFLQSPGEDAEHPNCIFQVPSGTKTVVESSDTLKLALKSCGECLLDILQAMDQTQHETILKAAEVTFDNLRHLPIDYASFSKAVREYIDCKSKLAGIEESMGADFSSDELLGHYNDKKTQFDNISQRYVEAVLACEASENHLQSLRGEVSRVKNSLLLLEKQLSSCEAENLRCKSRVAEISNLKLESERRLDAACEEMEKAYERDSMVEAANAALENARAHLRQ</sequence>
<keyword evidence="10" id="KW-1185">Reference proteome</keyword>
<proteinExistence type="predicted"/>
<dbReference type="OrthoDB" id="848886at2759"/>
<feature type="region of interest" description="Disordered" evidence="6">
    <location>
        <begin position="361"/>
        <end position="387"/>
    </location>
</feature>
<evidence type="ECO:0000256" key="2">
    <source>
        <dbReference type="ARBA" id="ARBA00022771"/>
    </source>
</evidence>
<dbReference type="GO" id="GO:0008270">
    <property type="term" value="F:zinc ion binding"/>
    <property type="evidence" value="ECO:0007669"/>
    <property type="project" value="UniProtKB-KW"/>
</dbReference>
<feature type="domain" description="CCHC-type" evidence="7">
    <location>
        <begin position="77"/>
        <end position="92"/>
    </location>
</feature>
<evidence type="ECO:0000256" key="3">
    <source>
        <dbReference type="ARBA" id="ARBA00022833"/>
    </source>
</evidence>
<dbReference type="GO" id="GO:0003676">
    <property type="term" value="F:nucleic acid binding"/>
    <property type="evidence" value="ECO:0007669"/>
    <property type="project" value="InterPro"/>
</dbReference>
<dbReference type="SMART" id="SM00343">
    <property type="entry name" value="ZnF_C2HC"/>
    <property type="match status" value="2"/>
</dbReference>
<dbReference type="Pfam" id="PF00098">
    <property type="entry name" value="zf-CCHC"/>
    <property type="match status" value="2"/>
</dbReference>
<reference evidence="9 10" key="1">
    <citation type="submission" date="2020-10" db="EMBL/GenBank/DDBJ databases">
        <title>Plant Genome Project.</title>
        <authorList>
            <person name="Zhang R.-G."/>
        </authorList>
    </citation>
    <scope>NUCLEOTIDE SEQUENCE [LARGE SCALE GENOMIC DNA]</scope>
    <source>
        <strain evidence="9">FAFU-HL-1</strain>
        <tissue evidence="9">Leaf</tissue>
    </source>
</reference>
<evidence type="ECO:0000256" key="1">
    <source>
        <dbReference type="ARBA" id="ARBA00022723"/>
    </source>
</evidence>
<evidence type="ECO:0000259" key="8">
    <source>
        <dbReference type="PROSITE" id="PS51999"/>
    </source>
</evidence>
<dbReference type="InterPro" id="IPR010666">
    <property type="entry name" value="Znf_GRF"/>
</dbReference>
<evidence type="ECO:0000256" key="4">
    <source>
        <dbReference type="PROSITE-ProRule" id="PRU00047"/>
    </source>
</evidence>
<dbReference type="PANTHER" id="PTHR33680:SF11">
    <property type="match status" value="1"/>
</dbReference>
<dbReference type="InterPro" id="IPR036875">
    <property type="entry name" value="Znf_CCHC_sf"/>
</dbReference>
<dbReference type="Pfam" id="PF06839">
    <property type="entry name" value="Zn_ribbon_GRF"/>
    <property type="match status" value="4"/>
</dbReference>
<feature type="region of interest" description="Disordered" evidence="6">
    <location>
        <begin position="704"/>
        <end position="724"/>
    </location>
</feature>
<feature type="region of interest" description="Disordered" evidence="6">
    <location>
        <begin position="975"/>
        <end position="1001"/>
    </location>
</feature>
<dbReference type="PROSITE" id="PS51999">
    <property type="entry name" value="ZF_GRF"/>
    <property type="match status" value="4"/>
</dbReference>
<feature type="compositionally biased region" description="Low complexity" evidence="6">
    <location>
        <begin position="710"/>
        <end position="724"/>
    </location>
</feature>
<evidence type="ECO:0000256" key="5">
    <source>
        <dbReference type="SAM" id="Coils"/>
    </source>
</evidence>
<evidence type="ECO:0000256" key="6">
    <source>
        <dbReference type="SAM" id="MobiDB-lite"/>
    </source>
</evidence>
<keyword evidence="2 4" id="KW-0863">Zinc-finger</keyword>
<organism evidence="9 10">
    <name type="scientific">Salix dunnii</name>
    <dbReference type="NCBI Taxonomy" id="1413687"/>
    <lineage>
        <taxon>Eukaryota</taxon>
        <taxon>Viridiplantae</taxon>
        <taxon>Streptophyta</taxon>
        <taxon>Embryophyta</taxon>
        <taxon>Tracheophyta</taxon>
        <taxon>Spermatophyta</taxon>
        <taxon>Magnoliopsida</taxon>
        <taxon>eudicotyledons</taxon>
        <taxon>Gunneridae</taxon>
        <taxon>Pentapetalae</taxon>
        <taxon>rosids</taxon>
        <taxon>fabids</taxon>
        <taxon>Malpighiales</taxon>
        <taxon>Salicaceae</taxon>
        <taxon>Saliceae</taxon>
        <taxon>Salix</taxon>
    </lineage>
</organism>
<keyword evidence="5" id="KW-0175">Coiled coil</keyword>
<feature type="compositionally biased region" description="Basic and acidic residues" evidence="6">
    <location>
        <begin position="651"/>
        <end position="662"/>
    </location>
</feature>
<feature type="compositionally biased region" description="Low complexity" evidence="6">
    <location>
        <begin position="668"/>
        <end position="682"/>
    </location>
</feature>
<feature type="region of interest" description="Disordered" evidence="6">
    <location>
        <begin position="651"/>
        <end position="690"/>
    </location>
</feature>
<keyword evidence="1" id="KW-0479">Metal-binding</keyword>
<dbReference type="PANTHER" id="PTHR33680">
    <property type="entry name" value="OS07G0190500 PROTEIN"/>
    <property type="match status" value="1"/>
</dbReference>
<dbReference type="SUPFAM" id="SSF57756">
    <property type="entry name" value="Retrovirus zinc finger-like domains"/>
    <property type="match status" value="2"/>
</dbReference>
<dbReference type="PROSITE" id="PS50158">
    <property type="entry name" value="ZF_CCHC"/>
    <property type="match status" value="2"/>
</dbReference>
<feature type="domain" description="CCHC-type" evidence="7">
    <location>
        <begin position="692"/>
        <end position="707"/>
    </location>
</feature>
<dbReference type="EMBL" id="JADGMS010000009">
    <property type="protein sequence ID" value="KAF9675987.1"/>
    <property type="molecule type" value="Genomic_DNA"/>
</dbReference>
<evidence type="ECO:0000313" key="10">
    <source>
        <dbReference type="Proteomes" id="UP000657918"/>
    </source>
</evidence>
<feature type="domain" description="GRF-type" evidence="8">
    <location>
        <begin position="787"/>
        <end position="830"/>
    </location>
</feature>
<gene>
    <name evidence="9" type="ORF">SADUNF_Sadunf09G0091400</name>
</gene>
<protein>
    <submittedName>
        <fullName evidence="9">Uncharacterized protein</fullName>
    </submittedName>
</protein>
<feature type="domain" description="GRF-type" evidence="8">
    <location>
        <begin position="121"/>
        <end position="163"/>
    </location>
</feature>
<feature type="domain" description="GRF-type" evidence="8">
    <location>
        <begin position="172"/>
        <end position="215"/>
    </location>
</feature>
<evidence type="ECO:0000313" key="9">
    <source>
        <dbReference type="EMBL" id="KAF9675987.1"/>
    </source>
</evidence>
<accession>A0A835JTQ4</accession>
<dbReference type="AlphaFoldDB" id="A0A835JTQ4"/>
<name>A0A835JTQ4_9ROSI</name>
<keyword evidence="3" id="KW-0862">Zinc</keyword>